<evidence type="ECO:0000256" key="6">
    <source>
        <dbReference type="RuleBase" id="RU003788"/>
    </source>
</evidence>
<dbReference type="EMBL" id="FYAH01000001">
    <property type="protein sequence ID" value="SMY15599.1"/>
    <property type="molecule type" value="Genomic_DNA"/>
</dbReference>
<gene>
    <name evidence="8" type="primary">rrrD_1</name>
    <name evidence="8" type="ORF">PAQU9191_00822</name>
</gene>
<protein>
    <recommendedName>
        <fullName evidence="6">Lysozyme</fullName>
        <ecNumber evidence="6">3.2.1.17</ecNumber>
    </recommendedName>
</protein>
<dbReference type="Gene3D" id="1.10.530.40">
    <property type="match status" value="1"/>
</dbReference>
<comment type="catalytic activity">
    <reaction evidence="1 6">
        <text>Hydrolysis of (1-&gt;4)-beta-linkages between N-acetylmuramic acid and N-acetyl-D-glucosamine residues in a peptidoglycan and between N-acetyl-D-glucosamine residues in chitodextrins.</text>
        <dbReference type="EC" id="3.2.1.17"/>
    </reaction>
</comment>
<sequence length="178" mass="19137">MSKLKKTSGVIGCLVASVLAVVAGTDHDLKTTPDGLAFISNLEGCSSSAYQCSADRWTAGLGHTQGVKQGDIATTETIADWYIEDISAAEKVVDRQVTLAAGPQYDMAVSFVFNLGAGNFRSSTYLKKLKAGQLTAACNEFPRWVFVNGKDCRLDSSHCAGIVKRRLAEQKVCLYGYQ</sequence>
<keyword evidence="3 6" id="KW-0081">Bacteriolytic enzyme</keyword>
<evidence type="ECO:0000313" key="9">
    <source>
        <dbReference type="Proteomes" id="UP000196485"/>
    </source>
</evidence>
<dbReference type="EC" id="3.2.1.17" evidence="6"/>
<dbReference type="InterPro" id="IPR051018">
    <property type="entry name" value="Bacteriophage_GH24"/>
</dbReference>
<keyword evidence="7" id="KW-0732">Signal</keyword>
<keyword evidence="4 6" id="KW-0378">Hydrolase</keyword>
<dbReference type="Proteomes" id="UP000196485">
    <property type="component" value="Unassembled WGS sequence"/>
</dbReference>
<dbReference type="Pfam" id="PF00959">
    <property type="entry name" value="Phage_lysozyme"/>
    <property type="match status" value="1"/>
</dbReference>
<dbReference type="InterPro" id="IPR023346">
    <property type="entry name" value="Lysozyme-like_dom_sf"/>
</dbReference>
<dbReference type="HAMAP" id="MF_04110">
    <property type="entry name" value="ENDOLYSIN_T4"/>
    <property type="match status" value="1"/>
</dbReference>
<dbReference type="InterPro" id="IPR034690">
    <property type="entry name" value="Endolysin_T4_type"/>
</dbReference>
<dbReference type="RefSeq" id="WP_087819810.1">
    <property type="nucleotide sequence ID" value="NZ_FYAH01000001.1"/>
</dbReference>
<evidence type="ECO:0000256" key="4">
    <source>
        <dbReference type="ARBA" id="ARBA00022801"/>
    </source>
</evidence>
<evidence type="ECO:0000256" key="3">
    <source>
        <dbReference type="ARBA" id="ARBA00022638"/>
    </source>
</evidence>
<dbReference type="PANTHER" id="PTHR38107">
    <property type="match status" value="1"/>
</dbReference>
<accession>A0A1Y6KTU8</accession>
<dbReference type="GO" id="GO:0016998">
    <property type="term" value="P:cell wall macromolecule catabolic process"/>
    <property type="evidence" value="ECO:0007669"/>
    <property type="project" value="InterPro"/>
</dbReference>
<evidence type="ECO:0000313" key="8">
    <source>
        <dbReference type="EMBL" id="SMY15599.1"/>
    </source>
</evidence>
<evidence type="ECO:0000256" key="2">
    <source>
        <dbReference type="ARBA" id="ARBA00022529"/>
    </source>
</evidence>
<feature type="chain" id="PRO_5012125037" description="Lysozyme" evidence="7">
    <location>
        <begin position="23"/>
        <end position="178"/>
    </location>
</feature>
<reference evidence="9" key="1">
    <citation type="submission" date="2017-06" db="EMBL/GenBank/DDBJ databases">
        <authorList>
            <person name="Rodrigo-Torres L."/>
            <person name="Arahal R. D."/>
            <person name="Lucena T."/>
        </authorList>
    </citation>
    <scope>NUCLEOTIDE SEQUENCE [LARGE SCALE GENOMIC DNA]</scope>
    <source>
        <strain evidence="9">type strain: CECT 9192</strain>
    </source>
</reference>
<proteinExistence type="inferred from homology"/>
<evidence type="ECO:0000256" key="1">
    <source>
        <dbReference type="ARBA" id="ARBA00000632"/>
    </source>
</evidence>
<dbReference type="InterPro" id="IPR002196">
    <property type="entry name" value="Glyco_hydro_24"/>
</dbReference>
<dbReference type="GO" id="GO:0009253">
    <property type="term" value="P:peptidoglycan catabolic process"/>
    <property type="evidence" value="ECO:0007669"/>
    <property type="project" value="InterPro"/>
</dbReference>
<evidence type="ECO:0000256" key="7">
    <source>
        <dbReference type="SAM" id="SignalP"/>
    </source>
</evidence>
<keyword evidence="5 6" id="KW-0326">Glycosidase</keyword>
<dbReference type="InterPro" id="IPR023347">
    <property type="entry name" value="Lysozyme_dom_sf"/>
</dbReference>
<evidence type="ECO:0000256" key="5">
    <source>
        <dbReference type="ARBA" id="ARBA00023295"/>
    </source>
</evidence>
<name>A0A1Y6KTU8_9GAMM</name>
<dbReference type="AlphaFoldDB" id="A0A1Y6KTU8"/>
<organism evidence="8 9">
    <name type="scientific">Photobacterium aquimaris</name>
    <dbReference type="NCBI Taxonomy" id="512643"/>
    <lineage>
        <taxon>Bacteria</taxon>
        <taxon>Pseudomonadati</taxon>
        <taxon>Pseudomonadota</taxon>
        <taxon>Gammaproteobacteria</taxon>
        <taxon>Vibrionales</taxon>
        <taxon>Vibrionaceae</taxon>
        <taxon>Photobacterium</taxon>
    </lineage>
</organism>
<dbReference type="PANTHER" id="PTHR38107:SF4">
    <property type="entry name" value="LYSOZYME"/>
    <property type="match status" value="1"/>
</dbReference>
<feature type="signal peptide" evidence="7">
    <location>
        <begin position="1"/>
        <end position="22"/>
    </location>
</feature>
<comment type="similarity">
    <text evidence="6">Belongs to the glycosyl hydrolase 24 family.</text>
</comment>
<dbReference type="GO" id="GO:0003796">
    <property type="term" value="F:lysozyme activity"/>
    <property type="evidence" value="ECO:0007669"/>
    <property type="project" value="UniProtKB-EC"/>
</dbReference>
<keyword evidence="2 6" id="KW-0929">Antimicrobial</keyword>
<dbReference type="GO" id="GO:0031640">
    <property type="term" value="P:killing of cells of another organism"/>
    <property type="evidence" value="ECO:0007669"/>
    <property type="project" value="UniProtKB-KW"/>
</dbReference>
<keyword evidence="9" id="KW-1185">Reference proteome</keyword>
<dbReference type="CDD" id="cd16901">
    <property type="entry name" value="lyz_P1"/>
    <property type="match status" value="1"/>
</dbReference>
<dbReference type="GO" id="GO:0042742">
    <property type="term" value="P:defense response to bacterium"/>
    <property type="evidence" value="ECO:0007669"/>
    <property type="project" value="UniProtKB-KW"/>
</dbReference>
<dbReference type="SUPFAM" id="SSF53955">
    <property type="entry name" value="Lysozyme-like"/>
    <property type="match status" value="1"/>
</dbReference>